<dbReference type="InterPro" id="IPR018201">
    <property type="entry name" value="Ketoacyl_synth_AS"/>
</dbReference>
<comment type="catalytic activity">
    <reaction evidence="11">
        <text>a fatty acyl-[ACP] + malonyl-[ACP] + H(+) = a 3-oxoacyl-[ACP] + holo-[ACP] + CO2</text>
        <dbReference type="Rhea" id="RHEA:22836"/>
        <dbReference type="Rhea" id="RHEA-COMP:9623"/>
        <dbReference type="Rhea" id="RHEA-COMP:9685"/>
        <dbReference type="Rhea" id="RHEA-COMP:9916"/>
        <dbReference type="Rhea" id="RHEA-COMP:14125"/>
        <dbReference type="ChEBI" id="CHEBI:15378"/>
        <dbReference type="ChEBI" id="CHEBI:16526"/>
        <dbReference type="ChEBI" id="CHEBI:64479"/>
        <dbReference type="ChEBI" id="CHEBI:78449"/>
        <dbReference type="ChEBI" id="CHEBI:78776"/>
        <dbReference type="ChEBI" id="CHEBI:138651"/>
    </reaction>
</comment>
<dbReference type="EMBL" id="JANRMI010000002">
    <property type="protein sequence ID" value="MDG0816603.1"/>
    <property type="molecule type" value="Genomic_DNA"/>
</dbReference>
<dbReference type="InterPro" id="IPR016039">
    <property type="entry name" value="Thiolase-like"/>
</dbReference>
<dbReference type="InterPro" id="IPR014031">
    <property type="entry name" value="Ketoacyl_synth_C"/>
</dbReference>
<keyword evidence="15" id="KW-1185">Reference proteome</keyword>
<evidence type="ECO:0000313" key="14">
    <source>
        <dbReference type="EMBL" id="MDG0816603.1"/>
    </source>
</evidence>
<dbReference type="CDD" id="cd00834">
    <property type="entry name" value="KAS_I_II"/>
    <property type="match status" value="1"/>
</dbReference>
<comment type="pathway">
    <text evidence="1 11">Lipid metabolism; fatty acid biosynthesis.</text>
</comment>
<evidence type="ECO:0000256" key="12">
    <source>
        <dbReference type="RuleBase" id="RU003694"/>
    </source>
</evidence>
<name>A0ABT6DN98_9BACT</name>
<dbReference type="PROSITE" id="PS52004">
    <property type="entry name" value="KS3_2"/>
    <property type="match status" value="1"/>
</dbReference>
<sequence>MNSRFERPSKAQRRVVVTGVGAVTPLGNTIEDSWAAAIRGQSGIAKITKFDTTGFDVTFAGEVKGFQPDLYIEKKEQKKMDEFIHFSIAASKMAMEMAKLNLSDETKETTGVIIGVGIGGLQTIDDTSIKLKEKGPGRISPFFIPSVITNLAAGQVSIALGLKGPNYSVTSACASGVHSIGDAVRYIRDGVADVMLAGGAESTVCGLAIGGFAAMRALSTRNDAPEKASRPWDKDRDGFVLGEGAAVLVIESLEHAVKRGANILCEITGYGVSSDAYHMTSPAPEGAGGYAAMAMAVKDAGIQPADINYVNAHGTSTPVGDGLESFAIKKLMGDHAKKVWVSSTKSMTGHALGAAGAIESAFCVMAIRDQIAPPTINLENPSEDCDLDYVPHKAREGKLNHVLNNSFGFGGTNACLIFSKYTEK</sequence>
<evidence type="ECO:0000256" key="4">
    <source>
        <dbReference type="ARBA" id="ARBA00014657"/>
    </source>
</evidence>
<keyword evidence="8" id="KW-0443">Lipid metabolism</keyword>
<dbReference type="GO" id="GO:0004315">
    <property type="term" value="F:3-oxoacyl-[acyl-carrier-protein] synthase activity"/>
    <property type="evidence" value="ECO:0007669"/>
    <property type="project" value="UniProtKB-EC"/>
</dbReference>
<evidence type="ECO:0000256" key="8">
    <source>
        <dbReference type="ARBA" id="ARBA00023098"/>
    </source>
</evidence>
<proteinExistence type="inferred from homology"/>
<comment type="similarity">
    <text evidence="2 11 12">Belongs to the thiolase-like superfamily. Beta-ketoacyl-ACP synthases family.</text>
</comment>
<comment type="function">
    <text evidence="11">Involved in the type II fatty acid elongation cycle. Catalyzes the elongation of a wide range of acyl-ACP by the addition of two carbons from malonyl-ACP to an acyl acceptor. Can efficiently catalyze the conversion of palmitoleoyl-ACP (cis-hexadec-9-enoyl-ACP) to cis-vaccenoyl-ACP (cis-octadec-11-enoyl-ACP), an essential step in the thermal regulation of fatty acid composition.</text>
</comment>
<comment type="catalytic activity">
    <reaction evidence="11">
        <text>(9Z)-hexadecenoyl-[ACP] + malonyl-[ACP] + H(+) = 3-oxo-(11Z)-octadecenoyl-[ACP] + holo-[ACP] + CO2</text>
        <dbReference type="Rhea" id="RHEA:55040"/>
        <dbReference type="Rhea" id="RHEA-COMP:9623"/>
        <dbReference type="Rhea" id="RHEA-COMP:9685"/>
        <dbReference type="Rhea" id="RHEA-COMP:10800"/>
        <dbReference type="Rhea" id="RHEA-COMP:14074"/>
        <dbReference type="ChEBI" id="CHEBI:15378"/>
        <dbReference type="ChEBI" id="CHEBI:16526"/>
        <dbReference type="ChEBI" id="CHEBI:64479"/>
        <dbReference type="ChEBI" id="CHEBI:78449"/>
        <dbReference type="ChEBI" id="CHEBI:83989"/>
        <dbReference type="ChEBI" id="CHEBI:138538"/>
        <dbReference type="EC" id="2.3.1.179"/>
    </reaction>
</comment>
<evidence type="ECO:0000256" key="10">
    <source>
        <dbReference type="ARBA" id="ARBA00023315"/>
    </source>
</evidence>
<dbReference type="PROSITE" id="PS00098">
    <property type="entry name" value="THIOLASE_1"/>
    <property type="match status" value="1"/>
</dbReference>
<dbReference type="RefSeq" id="WP_277578080.1">
    <property type="nucleotide sequence ID" value="NZ_JANRMI010000002.1"/>
</dbReference>
<dbReference type="Proteomes" id="UP001152321">
    <property type="component" value="Unassembled WGS sequence"/>
</dbReference>
<gene>
    <name evidence="14" type="primary">fabF</name>
    <name evidence="14" type="ORF">NWE73_09525</name>
</gene>
<evidence type="ECO:0000256" key="6">
    <source>
        <dbReference type="ARBA" id="ARBA00022679"/>
    </source>
</evidence>
<evidence type="ECO:0000256" key="2">
    <source>
        <dbReference type="ARBA" id="ARBA00008467"/>
    </source>
</evidence>
<evidence type="ECO:0000256" key="5">
    <source>
        <dbReference type="ARBA" id="ARBA00022516"/>
    </source>
</evidence>
<evidence type="ECO:0000256" key="1">
    <source>
        <dbReference type="ARBA" id="ARBA00005194"/>
    </source>
</evidence>
<dbReference type="PANTHER" id="PTHR11712">
    <property type="entry name" value="POLYKETIDE SYNTHASE-RELATED"/>
    <property type="match status" value="1"/>
</dbReference>
<keyword evidence="6 11" id="KW-0808">Transferase</keyword>
<dbReference type="PROSITE" id="PS00606">
    <property type="entry name" value="KS3_1"/>
    <property type="match status" value="1"/>
</dbReference>
<dbReference type="EC" id="2.3.1.179" evidence="3 11"/>
<dbReference type="InterPro" id="IPR020615">
    <property type="entry name" value="Thiolase_acyl_enz_int_AS"/>
</dbReference>
<dbReference type="Gene3D" id="3.40.47.10">
    <property type="match status" value="1"/>
</dbReference>
<keyword evidence="7" id="KW-0276">Fatty acid metabolism</keyword>
<protein>
    <recommendedName>
        <fullName evidence="4 11">3-oxoacyl-[acyl-carrier-protein] synthase 2</fullName>
        <ecNumber evidence="3 11">2.3.1.179</ecNumber>
    </recommendedName>
</protein>
<evidence type="ECO:0000256" key="7">
    <source>
        <dbReference type="ARBA" id="ARBA00022832"/>
    </source>
</evidence>
<accession>A0ABT6DN98</accession>
<dbReference type="Pfam" id="PF00109">
    <property type="entry name" value="ketoacyl-synt"/>
    <property type="match status" value="1"/>
</dbReference>
<evidence type="ECO:0000256" key="11">
    <source>
        <dbReference type="PIRNR" id="PIRNR000447"/>
    </source>
</evidence>
<keyword evidence="9 11" id="KW-0275">Fatty acid biosynthesis</keyword>
<comment type="caution">
    <text evidence="14">The sequence shown here is derived from an EMBL/GenBank/DDBJ whole genome shotgun (WGS) entry which is preliminary data.</text>
</comment>
<dbReference type="NCBIfam" id="NF005589">
    <property type="entry name" value="PRK07314.1"/>
    <property type="match status" value="1"/>
</dbReference>
<dbReference type="InterPro" id="IPR014030">
    <property type="entry name" value="Ketoacyl_synth_N"/>
</dbReference>
<dbReference type="InterPro" id="IPR000794">
    <property type="entry name" value="Beta-ketoacyl_synthase"/>
</dbReference>
<dbReference type="InterPro" id="IPR017568">
    <property type="entry name" value="3-oxoacyl-ACP_synth-2"/>
</dbReference>
<keyword evidence="5 11" id="KW-0444">Lipid biosynthesis</keyword>
<organism evidence="14 15">
    <name type="scientific">Bdellovibrio svalbardensis</name>
    <dbReference type="NCBI Taxonomy" id="2972972"/>
    <lineage>
        <taxon>Bacteria</taxon>
        <taxon>Pseudomonadati</taxon>
        <taxon>Bdellovibrionota</taxon>
        <taxon>Bdellovibrionia</taxon>
        <taxon>Bdellovibrionales</taxon>
        <taxon>Pseudobdellovibrionaceae</taxon>
        <taxon>Bdellovibrio</taxon>
    </lineage>
</organism>
<evidence type="ECO:0000313" key="15">
    <source>
        <dbReference type="Proteomes" id="UP001152321"/>
    </source>
</evidence>
<evidence type="ECO:0000256" key="9">
    <source>
        <dbReference type="ARBA" id="ARBA00023160"/>
    </source>
</evidence>
<dbReference type="PIRSF" id="PIRSF000447">
    <property type="entry name" value="KAS_II"/>
    <property type="match status" value="1"/>
</dbReference>
<dbReference type="NCBIfam" id="TIGR03150">
    <property type="entry name" value="fabF"/>
    <property type="match status" value="1"/>
</dbReference>
<feature type="domain" description="Ketosynthase family 3 (KS3)" evidence="13">
    <location>
        <begin position="12"/>
        <end position="420"/>
    </location>
</feature>
<reference evidence="14" key="1">
    <citation type="submission" date="2022-08" db="EMBL/GenBank/DDBJ databases">
        <title>Novel Bdellovibrio Species Isolated from Svalbard: Designation Bdellovibrio svalbardensis.</title>
        <authorList>
            <person name="Mitchell R.J."/>
            <person name="Choi S.Y."/>
        </authorList>
    </citation>
    <scope>NUCLEOTIDE SEQUENCE</scope>
    <source>
        <strain evidence="14">PAP01</strain>
    </source>
</reference>
<dbReference type="Pfam" id="PF02801">
    <property type="entry name" value="Ketoacyl-synt_C"/>
    <property type="match status" value="1"/>
</dbReference>
<evidence type="ECO:0000259" key="13">
    <source>
        <dbReference type="PROSITE" id="PS52004"/>
    </source>
</evidence>
<dbReference type="InterPro" id="IPR020841">
    <property type="entry name" value="PKS_Beta-ketoAc_synthase_dom"/>
</dbReference>
<evidence type="ECO:0000256" key="3">
    <source>
        <dbReference type="ARBA" id="ARBA00012356"/>
    </source>
</evidence>
<dbReference type="PANTHER" id="PTHR11712:SF336">
    <property type="entry name" value="3-OXOACYL-[ACYL-CARRIER-PROTEIN] SYNTHASE, MITOCHONDRIAL"/>
    <property type="match status" value="1"/>
</dbReference>
<keyword evidence="10 11" id="KW-0012">Acyltransferase</keyword>
<dbReference type="SUPFAM" id="SSF53901">
    <property type="entry name" value="Thiolase-like"/>
    <property type="match status" value="2"/>
</dbReference>
<dbReference type="SMART" id="SM00825">
    <property type="entry name" value="PKS_KS"/>
    <property type="match status" value="1"/>
</dbReference>
<dbReference type="NCBIfam" id="NF004970">
    <property type="entry name" value="PRK06333.1"/>
    <property type="match status" value="1"/>
</dbReference>